<dbReference type="Gene3D" id="3.40.50.1110">
    <property type="entry name" value="SGNH hydrolase"/>
    <property type="match status" value="1"/>
</dbReference>
<reference evidence="5 6" key="1">
    <citation type="submission" date="2023-01" db="EMBL/GenBank/DDBJ databases">
        <title>Novel species of the genus Asticcacaulis isolated from rivers.</title>
        <authorList>
            <person name="Lu H."/>
        </authorList>
    </citation>
    <scope>NUCLEOTIDE SEQUENCE [LARGE SCALE GENOMIC DNA]</scope>
    <source>
        <strain evidence="5 6">BYS171W</strain>
    </source>
</reference>
<dbReference type="InterPro" id="IPR036514">
    <property type="entry name" value="SGNH_hydro_sf"/>
</dbReference>
<dbReference type="Pfam" id="PF13472">
    <property type="entry name" value="Lipase_GDSL_2"/>
    <property type="match status" value="1"/>
</dbReference>
<accession>A0ABT5HQM0</accession>
<feature type="domain" description="SGNH hydrolase-type esterase" evidence="4">
    <location>
        <begin position="35"/>
        <end position="236"/>
    </location>
</feature>
<organism evidence="5 6">
    <name type="scientific">Asticcacaulis aquaticus</name>
    <dbReference type="NCBI Taxonomy" id="2984212"/>
    <lineage>
        <taxon>Bacteria</taxon>
        <taxon>Pseudomonadati</taxon>
        <taxon>Pseudomonadota</taxon>
        <taxon>Alphaproteobacteria</taxon>
        <taxon>Caulobacterales</taxon>
        <taxon>Caulobacteraceae</taxon>
        <taxon>Asticcacaulis</taxon>
    </lineage>
</organism>
<dbReference type="Proteomes" id="UP001214854">
    <property type="component" value="Unassembled WGS sequence"/>
</dbReference>
<dbReference type="PANTHER" id="PTHR43695">
    <property type="entry name" value="PUTATIVE (AFU_ORTHOLOGUE AFUA_2G17250)-RELATED"/>
    <property type="match status" value="1"/>
</dbReference>
<keyword evidence="6" id="KW-1185">Reference proteome</keyword>
<comment type="caution">
    <text evidence="5">The sequence shown here is derived from an EMBL/GenBank/DDBJ whole genome shotgun (WGS) entry which is preliminary data.</text>
</comment>
<proteinExistence type="inferred from homology"/>
<dbReference type="SUPFAM" id="SSF52266">
    <property type="entry name" value="SGNH hydrolase"/>
    <property type="match status" value="1"/>
</dbReference>
<sequence>MSSFVRRRLLQLTAATTVIASSSWAEVKDKPALFLIGDSTVRNGREDNGATGGQFGWGRMMKYYFDTSRLHVVNDAMGGTSSRSFQTSPDLWAKVVPMIRPGDYVMMAFGHNDSKGSLKGNGDETGPLTDKAGKVIEGVHSYGWYMREYIRQVRAKGAVPIVVSLIPRNRWTGDKVNRNDTDYALWAQQAAEQEKALFIPLNGMIADRYDVIGQAKVTADFFPPKEDVHPNWAGAAFNAALVIDGLTRLNTPLKKYLIRSPKVPATPDIVPPAVGEPGPSGMRPSERAPVY</sequence>
<evidence type="ECO:0000256" key="2">
    <source>
        <dbReference type="ARBA" id="ARBA00022801"/>
    </source>
</evidence>
<dbReference type="RefSeq" id="WP_272746858.1">
    <property type="nucleotide sequence ID" value="NZ_JAQQKX010000002.1"/>
</dbReference>
<name>A0ABT5HQM0_9CAUL</name>
<evidence type="ECO:0000256" key="3">
    <source>
        <dbReference type="SAM" id="MobiDB-lite"/>
    </source>
</evidence>
<dbReference type="PANTHER" id="PTHR43695:SF1">
    <property type="entry name" value="RHAMNOGALACTURONAN ACETYLESTERASE"/>
    <property type="match status" value="1"/>
</dbReference>
<dbReference type="InterPro" id="IPR037459">
    <property type="entry name" value="RhgT-like"/>
</dbReference>
<dbReference type="EMBL" id="JAQQKX010000002">
    <property type="protein sequence ID" value="MDC7682365.1"/>
    <property type="molecule type" value="Genomic_DNA"/>
</dbReference>
<keyword evidence="2" id="KW-0378">Hydrolase</keyword>
<comment type="similarity">
    <text evidence="1">Belongs to the 'GDSL' lipolytic enzyme family.</text>
</comment>
<protein>
    <submittedName>
        <fullName evidence="5">Rhamnogalacturonan acetylesterase</fullName>
    </submittedName>
</protein>
<gene>
    <name evidence="5" type="ORF">PQU92_03705</name>
</gene>
<evidence type="ECO:0000313" key="6">
    <source>
        <dbReference type="Proteomes" id="UP001214854"/>
    </source>
</evidence>
<evidence type="ECO:0000313" key="5">
    <source>
        <dbReference type="EMBL" id="MDC7682365.1"/>
    </source>
</evidence>
<evidence type="ECO:0000259" key="4">
    <source>
        <dbReference type="Pfam" id="PF13472"/>
    </source>
</evidence>
<feature type="region of interest" description="Disordered" evidence="3">
    <location>
        <begin position="267"/>
        <end position="291"/>
    </location>
</feature>
<dbReference type="InterPro" id="IPR013830">
    <property type="entry name" value="SGNH_hydro"/>
</dbReference>
<dbReference type="CDD" id="cd01821">
    <property type="entry name" value="Rhamnogalacturan_acetylesterase_like"/>
    <property type="match status" value="1"/>
</dbReference>
<evidence type="ECO:0000256" key="1">
    <source>
        <dbReference type="ARBA" id="ARBA00008668"/>
    </source>
</evidence>